<keyword evidence="5" id="KW-0408">Iron</keyword>
<dbReference type="SMART" id="SM00702">
    <property type="entry name" value="P4Hc"/>
    <property type="match status" value="1"/>
</dbReference>
<dbReference type="GO" id="GO:0016705">
    <property type="term" value="F:oxidoreductase activity, acting on paired donors, with incorporation or reduction of molecular oxygen"/>
    <property type="evidence" value="ECO:0007669"/>
    <property type="project" value="InterPro"/>
</dbReference>
<accession>A0A9W8K005</accession>
<feature type="compositionally biased region" description="Polar residues" evidence="6">
    <location>
        <begin position="493"/>
        <end position="504"/>
    </location>
</feature>
<dbReference type="Gene3D" id="2.60.120.620">
    <property type="entry name" value="q2cbj1_9rhob like domain"/>
    <property type="match status" value="1"/>
</dbReference>
<evidence type="ECO:0000256" key="1">
    <source>
        <dbReference type="ARBA" id="ARBA00001961"/>
    </source>
</evidence>
<feature type="compositionally biased region" description="Basic and acidic residues" evidence="6">
    <location>
        <begin position="633"/>
        <end position="645"/>
    </location>
</feature>
<evidence type="ECO:0000256" key="5">
    <source>
        <dbReference type="ARBA" id="ARBA00023004"/>
    </source>
</evidence>
<dbReference type="InterPro" id="IPR044862">
    <property type="entry name" value="Pro_4_hyd_alph_FE2OG_OXY"/>
</dbReference>
<feature type="region of interest" description="Disordered" evidence="6">
    <location>
        <begin position="349"/>
        <end position="595"/>
    </location>
</feature>
<keyword evidence="9" id="KW-1185">Reference proteome</keyword>
<dbReference type="Pfam" id="PF13640">
    <property type="entry name" value="2OG-FeII_Oxy_3"/>
    <property type="match status" value="1"/>
</dbReference>
<feature type="compositionally biased region" description="Polar residues" evidence="6">
    <location>
        <begin position="159"/>
        <end position="173"/>
    </location>
</feature>
<feature type="region of interest" description="Disordered" evidence="6">
    <location>
        <begin position="633"/>
        <end position="700"/>
    </location>
</feature>
<feature type="compositionally biased region" description="Pro residues" evidence="6">
    <location>
        <begin position="513"/>
        <end position="523"/>
    </location>
</feature>
<dbReference type="PROSITE" id="PS51471">
    <property type="entry name" value="FE2OG_OXY"/>
    <property type="match status" value="1"/>
</dbReference>
<evidence type="ECO:0000256" key="3">
    <source>
        <dbReference type="ARBA" id="ARBA00022964"/>
    </source>
</evidence>
<proteinExistence type="predicted"/>
<dbReference type="GO" id="GO:0051213">
    <property type="term" value="F:dioxygenase activity"/>
    <property type="evidence" value="ECO:0007669"/>
    <property type="project" value="UniProtKB-KW"/>
</dbReference>
<name>A0A9W8K005_9AGAR</name>
<evidence type="ECO:0000313" key="9">
    <source>
        <dbReference type="Proteomes" id="UP001148786"/>
    </source>
</evidence>
<feature type="compositionally biased region" description="Pro residues" evidence="6">
    <location>
        <begin position="240"/>
        <end position="252"/>
    </location>
</feature>
<evidence type="ECO:0000256" key="6">
    <source>
        <dbReference type="SAM" id="MobiDB-lite"/>
    </source>
</evidence>
<dbReference type="Proteomes" id="UP001148786">
    <property type="component" value="Unassembled WGS sequence"/>
</dbReference>
<keyword evidence="2" id="KW-0479">Metal-binding</keyword>
<feature type="region of interest" description="Disordered" evidence="6">
    <location>
        <begin position="108"/>
        <end position="287"/>
    </location>
</feature>
<evidence type="ECO:0000256" key="4">
    <source>
        <dbReference type="ARBA" id="ARBA00023002"/>
    </source>
</evidence>
<keyword evidence="3" id="KW-0223">Dioxygenase</keyword>
<feature type="compositionally biased region" description="Polar residues" evidence="6">
    <location>
        <begin position="206"/>
        <end position="222"/>
    </location>
</feature>
<dbReference type="AlphaFoldDB" id="A0A9W8K005"/>
<evidence type="ECO:0000313" key="8">
    <source>
        <dbReference type="EMBL" id="KAJ3507990.1"/>
    </source>
</evidence>
<dbReference type="EMBL" id="JANKHO010000604">
    <property type="protein sequence ID" value="KAJ3507990.1"/>
    <property type="molecule type" value="Genomic_DNA"/>
</dbReference>
<dbReference type="GO" id="GO:0031418">
    <property type="term" value="F:L-ascorbic acid binding"/>
    <property type="evidence" value="ECO:0007669"/>
    <property type="project" value="InterPro"/>
</dbReference>
<evidence type="ECO:0000259" key="7">
    <source>
        <dbReference type="PROSITE" id="PS51471"/>
    </source>
</evidence>
<evidence type="ECO:0000256" key="2">
    <source>
        <dbReference type="ARBA" id="ARBA00022723"/>
    </source>
</evidence>
<dbReference type="InterPro" id="IPR005123">
    <property type="entry name" value="Oxoglu/Fe-dep_dioxygenase_dom"/>
</dbReference>
<dbReference type="OrthoDB" id="2553626at2759"/>
<feature type="compositionally biased region" description="Polar residues" evidence="6">
    <location>
        <begin position="359"/>
        <end position="370"/>
    </location>
</feature>
<gene>
    <name evidence="8" type="ORF">NLJ89_g6000</name>
</gene>
<feature type="compositionally biased region" description="Pro residues" evidence="6">
    <location>
        <begin position="266"/>
        <end position="281"/>
    </location>
</feature>
<keyword evidence="4" id="KW-0560">Oxidoreductase</keyword>
<protein>
    <recommendedName>
        <fullName evidence="7">Fe2OG dioxygenase domain-containing protein</fullName>
    </recommendedName>
</protein>
<reference evidence="8" key="1">
    <citation type="submission" date="2022-07" db="EMBL/GenBank/DDBJ databases">
        <title>Genome Sequence of Agrocybe chaxingu.</title>
        <authorList>
            <person name="Buettner E."/>
        </authorList>
    </citation>
    <scope>NUCLEOTIDE SEQUENCE</scope>
    <source>
        <strain evidence="8">MP-N11</strain>
    </source>
</reference>
<dbReference type="GO" id="GO:0005506">
    <property type="term" value="F:iron ion binding"/>
    <property type="evidence" value="ECO:0007669"/>
    <property type="project" value="InterPro"/>
</dbReference>
<dbReference type="PANTHER" id="PTHR33099">
    <property type="entry name" value="FE2OG DIOXYGENASE DOMAIN-CONTAINING PROTEIN"/>
    <property type="match status" value="1"/>
</dbReference>
<organism evidence="8 9">
    <name type="scientific">Agrocybe chaxingu</name>
    <dbReference type="NCBI Taxonomy" id="84603"/>
    <lineage>
        <taxon>Eukaryota</taxon>
        <taxon>Fungi</taxon>
        <taxon>Dikarya</taxon>
        <taxon>Basidiomycota</taxon>
        <taxon>Agaricomycotina</taxon>
        <taxon>Agaricomycetes</taxon>
        <taxon>Agaricomycetidae</taxon>
        <taxon>Agaricales</taxon>
        <taxon>Agaricineae</taxon>
        <taxon>Strophariaceae</taxon>
        <taxon>Agrocybe</taxon>
    </lineage>
</organism>
<feature type="compositionally biased region" description="Polar residues" evidence="6">
    <location>
        <begin position="469"/>
        <end position="480"/>
    </location>
</feature>
<comment type="caution">
    <text evidence="8">The sequence shown here is derived from an EMBL/GenBank/DDBJ whole genome shotgun (WGS) entry which is preliminary data.</text>
</comment>
<feature type="compositionally biased region" description="Low complexity" evidence="6">
    <location>
        <begin position="175"/>
        <end position="185"/>
    </location>
</feature>
<dbReference type="PANTHER" id="PTHR33099:SF14">
    <property type="entry name" value="PROLYL 4-HYDROXYLASE ALPHA SUBUNIT FE(2+) 2OG DIOXYGENASE DOMAIN-CONTAINING PROTEIN"/>
    <property type="match status" value="1"/>
</dbReference>
<sequence length="1077" mass="117821">MRRLALHASALNDVEYDTFTANLRDLTEAEDVEEYEKTTIGVREARAWLRGRYCQVSASVIDGILRLFSPNLAQADTISGAEFFAVLRLVLHAESGKEVDRSLAFVQTNPSQGSRGVPSNPLAKPAPQTAYAENETEVDGPSGQVQSPPFHQRSGAELHTSSTVESPVSQRIGTRSAPDSRASSPPKRHDELPPPVPLRRPYADESISTTSDTHNPFSSKSHNPFVARPPRSEDGSTTLPPLPPRKPLPPPRHGSMHRVERSLSPSKPPPPPSSTKPPLPTKPAHHVSTLIKQSLQASKAAQSMKKAEEMLEKERVMQVLKSSSTVSGSYSLAGASVTGSSIVIGTNIHNQHTHPPRSMSPTKMSVSSGSEAGAPPLPKRRHYHHQQPSPPLSATSMEQVALATVPVPSSSPSSGRRPADIFIESPFRTPVDSTPPNIDDPESPSRPYAGPPPTHPDRKPHFPYHAPSTLVSSGSQGSNHESFDAIYGPMGASTPTPDSPTTRVFRSKSMHQPSPPPPPLPPPVRRKRPESVQVLGNGELYGSLTRGESSLSRHASMPKSSPTSSHHRRSSLSTTSSHNSQSDPYSPHAHPNPIGSVQRAIANLGLHDKLEHLQPKLDKARYKAEAGLSRRGFVRDHGGRMRNPLEGEEEEGLMGGEGGGRGRQRPRNEDPDVDSDEEEAWRRGRGMDEDGMMVRTKTNPNVFEEPEDIEKDNLKWPAGEVTLHWLLLLDYGFTPELSSFLHNSALSIATIPATNSTLFYQSGDLKVELINFVNATDEQLEKLANACQPAIFGPGQKDILDESYRKARKMDAAAFATHFSLLQLGVVDSIGDSLFQDHRDSKEIRAELYKHNGYGPGAFFKAHVDTPRSDKMFRSLVVILPTAHTGGSLAFRHLGNEWTFDSAKAVNEEPTPHAAFVAFFSGVEHEICEITSGHRVTLTYNLYFANSPTTARVTLSEDNAEIDLKAAISALIRDPQLLPDGGILGFGLSHVHPFKVDKTATSDLKECLKGSDATIKRVCDPLSLKYSLVIFYREEYTSVGILLPKLANFGIEGIEDGLVRYLQYIEGIHRRERSERE</sequence>
<comment type="cofactor">
    <cofactor evidence="1">
        <name>L-ascorbate</name>
        <dbReference type="ChEBI" id="CHEBI:38290"/>
    </cofactor>
</comment>
<feature type="domain" description="Fe2OG dioxygenase" evidence="7">
    <location>
        <begin position="845"/>
        <end position="947"/>
    </location>
</feature>
<feature type="compositionally biased region" description="Low complexity" evidence="6">
    <location>
        <begin position="405"/>
        <end position="414"/>
    </location>
</feature>
<feature type="compositionally biased region" description="Low complexity" evidence="6">
    <location>
        <begin position="571"/>
        <end position="582"/>
    </location>
</feature>
<dbReference type="InterPro" id="IPR006620">
    <property type="entry name" value="Pro_4_hyd_alph"/>
</dbReference>